<evidence type="ECO:0000313" key="8">
    <source>
        <dbReference type="Proteomes" id="UP000324159"/>
    </source>
</evidence>
<dbReference type="Gene3D" id="2.40.50.100">
    <property type="match status" value="1"/>
</dbReference>
<dbReference type="PRINTS" id="PR01490">
    <property type="entry name" value="RTXTOXIND"/>
</dbReference>
<evidence type="ECO:0000259" key="6">
    <source>
        <dbReference type="Pfam" id="PF25917"/>
    </source>
</evidence>
<organism evidence="7 8">
    <name type="scientific">Geothermobacter ehrlichii</name>
    <dbReference type="NCBI Taxonomy" id="213224"/>
    <lineage>
        <taxon>Bacteria</taxon>
        <taxon>Pseudomonadati</taxon>
        <taxon>Thermodesulfobacteriota</taxon>
        <taxon>Desulfuromonadia</taxon>
        <taxon>Desulfuromonadales</taxon>
        <taxon>Geothermobacteraceae</taxon>
        <taxon>Geothermobacter</taxon>
    </lineage>
</organism>
<dbReference type="PANTHER" id="PTHR30386:SF26">
    <property type="entry name" value="TRANSPORT PROTEIN COMB"/>
    <property type="match status" value="1"/>
</dbReference>
<accession>A0A5D3WNU1</accession>
<keyword evidence="2" id="KW-0812">Transmembrane</keyword>
<evidence type="ECO:0000256" key="2">
    <source>
        <dbReference type="ARBA" id="ARBA00022692"/>
    </source>
</evidence>
<evidence type="ECO:0000256" key="3">
    <source>
        <dbReference type="ARBA" id="ARBA00022989"/>
    </source>
</evidence>
<comment type="caution">
    <text evidence="7">The sequence shown here is derived from an EMBL/GenBank/DDBJ whole genome shotgun (WGS) entry which is preliminary data.</text>
</comment>
<name>A0A5D3WNU1_9BACT</name>
<dbReference type="PANTHER" id="PTHR30386">
    <property type="entry name" value="MEMBRANE FUSION SUBUNIT OF EMRAB-TOLC MULTIDRUG EFFLUX PUMP"/>
    <property type="match status" value="1"/>
</dbReference>
<evidence type="ECO:0000313" key="7">
    <source>
        <dbReference type="EMBL" id="TYP00004.1"/>
    </source>
</evidence>
<evidence type="ECO:0000256" key="1">
    <source>
        <dbReference type="ARBA" id="ARBA00004167"/>
    </source>
</evidence>
<evidence type="ECO:0000256" key="5">
    <source>
        <dbReference type="SAM" id="Coils"/>
    </source>
</evidence>
<proteinExistence type="predicted"/>
<dbReference type="RefSeq" id="WP_148894196.1">
    <property type="nucleotide sequence ID" value="NZ_VNIB01000001.1"/>
</dbReference>
<dbReference type="AlphaFoldDB" id="A0A5D3WNU1"/>
<keyword evidence="4" id="KW-0472">Membrane</keyword>
<reference evidence="7 8" key="1">
    <citation type="submission" date="2019-07" db="EMBL/GenBank/DDBJ databases">
        <title>Genomic Encyclopedia of Type Strains, Phase IV (KMG-IV): sequencing the most valuable type-strain genomes for metagenomic binning, comparative biology and taxonomic classification.</title>
        <authorList>
            <person name="Goeker M."/>
        </authorList>
    </citation>
    <scope>NUCLEOTIDE SEQUENCE [LARGE SCALE GENOMIC DNA]</scope>
    <source>
        <strain evidence="7 8">SS015</strain>
    </source>
</reference>
<dbReference type="Gene3D" id="2.40.30.170">
    <property type="match status" value="1"/>
</dbReference>
<dbReference type="GO" id="GO:0055085">
    <property type="term" value="P:transmembrane transport"/>
    <property type="evidence" value="ECO:0007669"/>
    <property type="project" value="InterPro"/>
</dbReference>
<comment type="subcellular location">
    <subcellularLocation>
        <location evidence="1">Membrane</location>
        <topology evidence="1">Single-pass membrane protein</topology>
    </subcellularLocation>
</comment>
<protein>
    <submittedName>
        <fullName evidence="7">Membrane fusion protein (Multidrug efflux system)</fullName>
    </submittedName>
</protein>
<gene>
    <name evidence="7" type="ORF">EDC39_101164</name>
</gene>
<dbReference type="OrthoDB" id="9811754at2"/>
<dbReference type="SUPFAM" id="SSF111369">
    <property type="entry name" value="HlyD-like secretion proteins"/>
    <property type="match status" value="2"/>
</dbReference>
<keyword evidence="8" id="KW-1185">Reference proteome</keyword>
<dbReference type="GO" id="GO:0016020">
    <property type="term" value="C:membrane"/>
    <property type="evidence" value="ECO:0007669"/>
    <property type="project" value="UniProtKB-SubCell"/>
</dbReference>
<dbReference type="Proteomes" id="UP000324159">
    <property type="component" value="Unassembled WGS sequence"/>
</dbReference>
<dbReference type="InterPro" id="IPR058625">
    <property type="entry name" value="MdtA-like_BSH"/>
</dbReference>
<keyword evidence="3" id="KW-1133">Transmembrane helix</keyword>
<sequence>MSSEKNGKRPVNKRKLATVILLLLIVVLAVGLVRFVSHRLAYAVTNAVFVASDSLTEVGFDRVGGVLAELTVREGETVHKGQILARLDTDRYRIEVEKAEAALRKAKEKKAGLKLGYRRLSRELPLATAQAEQEIRRVRQEKEALAARIAALQARIDQLRRDRDRVLRLFEQQVVPRQRLEKLTAELDAASAEQDALVRRRQALEAALEAARLQRTLAATRQDQLLELQKNLAAAQAEVDRLQASLDKARKDLASTTLTSPIDGRVAKKFVSAGASVAPGRPVLALVDPADLYIIALLEENKLDGVGSGAEAIIRIDAFPGRSWRGTVEQVLPASAATFALAPRDISAGEFTKVSQRIPVRIRIDEGDLAPLRVGLGGEVEIRRKKS</sequence>
<keyword evidence="5" id="KW-0175">Coiled coil</keyword>
<feature type="domain" description="Multidrug resistance protein MdtA-like barrel-sandwich hybrid" evidence="6">
    <location>
        <begin position="62"/>
        <end position="286"/>
    </location>
</feature>
<evidence type="ECO:0000256" key="4">
    <source>
        <dbReference type="ARBA" id="ARBA00023136"/>
    </source>
</evidence>
<dbReference type="InterPro" id="IPR050739">
    <property type="entry name" value="MFP"/>
</dbReference>
<dbReference type="Gene3D" id="1.10.287.470">
    <property type="entry name" value="Helix hairpin bin"/>
    <property type="match status" value="1"/>
</dbReference>
<feature type="coiled-coil region" evidence="5">
    <location>
        <begin position="89"/>
        <end position="259"/>
    </location>
</feature>
<dbReference type="Pfam" id="PF25917">
    <property type="entry name" value="BSH_RND"/>
    <property type="match status" value="1"/>
</dbReference>
<dbReference type="EMBL" id="VNIB01000001">
    <property type="protein sequence ID" value="TYP00004.1"/>
    <property type="molecule type" value="Genomic_DNA"/>
</dbReference>